<name>A0A1M6V4Q3_9GAMM</name>
<evidence type="ECO:0000256" key="1">
    <source>
        <dbReference type="SAM" id="MobiDB-lite"/>
    </source>
</evidence>
<gene>
    <name evidence="2" type="ORF">SAMN05216369_3094</name>
</gene>
<sequence length="37" mass="4401">MLMAGQRYAETKNWRDQKQDDAQRTGTKMRLIDEVLC</sequence>
<protein>
    <submittedName>
        <fullName evidence="2">Uncharacterized protein</fullName>
    </submittedName>
</protein>
<feature type="region of interest" description="Disordered" evidence="1">
    <location>
        <begin position="1"/>
        <end position="25"/>
    </location>
</feature>
<feature type="compositionally biased region" description="Basic and acidic residues" evidence="1">
    <location>
        <begin position="9"/>
        <end position="23"/>
    </location>
</feature>
<dbReference type="AlphaFoldDB" id="A0A1M6V4Q3"/>
<evidence type="ECO:0000313" key="3">
    <source>
        <dbReference type="Proteomes" id="UP000184497"/>
    </source>
</evidence>
<accession>A0A1M6V4Q3</accession>
<proteinExistence type="predicted"/>
<dbReference type="EMBL" id="FRAQ01000003">
    <property type="protein sequence ID" value="SHK76468.1"/>
    <property type="molecule type" value="Genomic_DNA"/>
</dbReference>
<keyword evidence="3" id="KW-1185">Reference proteome</keyword>
<evidence type="ECO:0000313" key="2">
    <source>
        <dbReference type="EMBL" id="SHK76468.1"/>
    </source>
</evidence>
<reference evidence="3" key="1">
    <citation type="submission" date="2016-11" db="EMBL/GenBank/DDBJ databases">
        <authorList>
            <person name="Varghese N."/>
            <person name="Submissions S."/>
        </authorList>
    </citation>
    <scope>NUCLEOTIDE SEQUENCE [LARGE SCALE GENOMIC DNA]</scope>
    <source>
        <strain evidence="3">CGMCC 1.10835</strain>
    </source>
</reference>
<dbReference type="Proteomes" id="UP000184497">
    <property type="component" value="Unassembled WGS sequence"/>
</dbReference>
<dbReference type="STRING" id="564117.SAMN05216369_3094"/>
<organism evidence="2 3">
    <name type="scientific">Marinobacter antarcticus</name>
    <dbReference type="NCBI Taxonomy" id="564117"/>
    <lineage>
        <taxon>Bacteria</taxon>
        <taxon>Pseudomonadati</taxon>
        <taxon>Pseudomonadota</taxon>
        <taxon>Gammaproteobacteria</taxon>
        <taxon>Pseudomonadales</taxon>
        <taxon>Marinobacteraceae</taxon>
        <taxon>Marinobacter</taxon>
    </lineage>
</organism>